<evidence type="ECO:0000313" key="1">
    <source>
        <dbReference type="EMBL" id="CAH4038471.1"/>
    </source>
</evidence>
<keyword evidence="2" id="KW-1185">Reference proteome</keyword>
<organism evidence="1 2">
    <name type="scientific">Pieris brassicae</name>
    <name type="common">White butterfly</name>
    <name type="synonym">Large white butterfly</name>
    <dbReference type="NCBI Taxonomy" id="7116"/>
    <lineage>
        <taxon>Eukaryota</taxon>
        <taxon>Metazoa</taxon>
        <taxon>Ecdysozoa</taxon>
        <taxon>Arthropoda</taxon>
        <taxon>Hexapoda</taxon>
        <taxon>Insecta</taxon>
        <taxon>Pterygota</taxon>
        <taxon>Neoptera</taxon>
        <taxon>Endopterygota</taxon>
        <taxon>Lepidoptera</taxon>
        <taxon>Glossata</taxon>
        <taxon>Ditrysia</taxon>
        <taxon>Papilionoidea</taxon>
        <taxon>Pieridae</taxon>
        <taxon>Pierinae</taxon>
        <taxon>Pieris</taxon>
    </lineage>
</organism>
<evidence type="ECO:0000313" key="2">
    <source>
        <dbReference type="Proteomes" id="UP001152562"/>
    </source>
</evidence>
<name>A0A9P0XGZ8_PIEBR</name>
<dbReference type="EMBL" id="CALOZG010000087">
    <property type="protein sequence ID" value="CAH4038471.1"/>
    <property type="molecule type" value="Genomic_DNA"/>
</dbReference>
<reference evidence="1" key="1">
    <citation type="submission" date="2022-05" db="EMBL/GenBank/DDBJ databases">
        <authorList>
            <person name="Okamura Y."/>
        </authorList>
    </citation>
    <scope>NUCLEOTIDE SEQUENCE</scope>
</reference>
<gene>
    <name evidence="1" type="ORF">PIBRA_LOCUS14030</name>
</gene>
<proteinExistence type="predicted"/>
<protein>
    <submittedName>
        <fullName evidence="1">Uncharacterized protein</fullName>
    </submittedName>
</protein>
<sequence length="108" mass="11480">MLEAFNDDGVDPGSYGAVLTLPQIHLRAEVSTTCGREDEQRMCADSLWSSSWAYKSSLVNQWPLGLGRLLTAGIKLGSHGAVLTSPHIHCSSLRAEVSQSGTGGSPPR</sequence>
<comment type="caution">
    <text evidence="1">The sequence shown here is derived from an EMBL/GenBank/DDBJ whole genome shotgun (WGS) entry which is preliminary data.</text>
</comment>
<accession>A0A9P0XGZ8</accession>
<dbReference type="Proteomes" id="UP001152562">
    <property type="component" value="Unassembled WGS sequence"/>
</dbReference>
<dbReference type="AlphaFoldDB" id="A0A9P0XGZ8"/>